<evidence type="ECO:0000256" key="5">
    <source>
        <dbReference type="ARBA" id="ARBA00022840"/>
    </source>
</evidence>
<dbReference type="InterPro" id="IPR004176">
    <property type="entry name" value="Clp_R_N"/>
</dbReference>
<dbReference type="AlphaFoldDB" id="A0AB37HJY8"/>
<dbReference type="CDD" id="cd00009">
    <property type="entry name" value="AAA"/>
    <property type="match status" value="1"/>
</dbReference>
<dbReference type="PANTHER" id="PTHR11638">
    <property type="entry name" value="ATP-DEPENDENT CLP PROTEASE"/>
    <property type="match status" value="1"/>
</dbReference>
<dbReference type="Gene3D" id="3.40.50.300">
    <property type="entry name" value="P-loop containing nucleotide triphosphate hydrolases"/>
    <property type="match status" value="2"/>
</dbReference>
<dbReference type="InterPro" id="IPR027417">
    <property type="entry name" value="P-loop_NTPase"/>
</dbReference>
<keyword evidence="14" id="KW-0645">Protease</keyword>
<dbReference type="InterPro" id="IPR019489">
    <property type="entry name" value="Clp_ATPase_C"/>
</dbReference>
<keyword evidence="14" id="KW-0378">Hydrolase</keyword>
<evidence type="ECO:0000256" key="6">
    <source>
        <dbReference type="ARBA" id="ARBA00023016"/>
    </source>
</evidence>
<keyword evidence="3 8" id="KW-0677">Repeat</keyword>
<dbReference type="InterPro" id="IPR001943">
    <property type="entry name" value="UVR_dom"/>
</dbReference>
<dbReference type="InterPro" id="IPR028299">
    <property type="entry name" value="ClpA/B_CS2"/>
</dbReference>
<dbReference type="GO" id="GO:0005737">
    <property type="term" value="C:cytoplasm"/>
    <property type="evidence" value="ECO:0007669"/>
    <property type="project" value="TreeGrafter"/>
</dbReference>
<dbReference type="Proteomes" id="UP000640299">
    <property type="component" value="Chromosome"/>
</dbReference>
<dbReference type="PROSITE" id="PS00871">
    <property type="entry name" value="CLPAB_2"/>
    <property type="match status" value="1"/>
</dbReference>
<keyword evidence="5 9" id="KW-0067">ATP-binding</keyword>
<feature type="coiled-coil region" evidence="10">
    <location>
        <begin position="413"/>
        <end position="466"/>
    </location>
</feature>
<dbReference type="Pfam" id="PF10431">
    <property type="entry name" value="ClpB_D2-small"/>
    <property type="match status" value="1"/>
</dbReference>
<dbReference type="GO" id="GO:0016887">
    <property type="term" value="F:ATP hydrolysis activity"/>
    <property type="evidence" value="ECO:0007669"/>
    <property type="project" value="InterPro"/>
</dbReference>
<proteinExistence type="inferred from homology"/>
<dbReference type="CDD" id="cd19499">
    <property type="entry name" value="RecA-like_ClpB_Hsp104-like"/>
    <property type="match status" value="1"/>
</dbReference>
<keyword evidence="6" id="KW-0346">Stress response</keyword>
<dbReference type="GO" id="GO:0005524">
    <property type="term" value="F:ATP binding"/>
    <property type="evidence" value="ECO:0007669"/>
    <property type="project" value="UniProtKB-KW"/>
</dbReference>
<dbReference type="InterPro" id="IPR003593">
    <property type="entry name" value="AAA+_ATPase"/>
</dbReference>
<accession>A0AB37HJY8</accession>
<dbReference type="SMART" id="SM00382">
    <property type="entry name" value="AAA"/>
    <property type="match status" value="2"/>
</dbReference>
<evidence type="ECO:0000256" key="9">
    <source>
        <dbReference type="RuleBase" id="RU004432"/>
    </source>
</evidence>
<evidence type="ECO:0000313" key="14">
    <source>
        <dbReference type="EMBL" id="QRN91130.1"/>
    </source>
</evidence>
<feature type="compositionally biased region" description="Polar residues" evidence="11">
    <location>
        <begin position="144"/>
        <end position="161"/>
    </location>
</feature>
<evidence type="ECO:0000256" key="4">
    <source>
        <dbReference type="ARBA" id="ARBA00022741"/>
    </source>
</evidence>
<dbReference type="InterPro" id="IPR041546">
    <property type="entry name" value="ClpA/ClpB_AAA_lid"/>
</dbReference>
<dbReference type="Gene3D" id="4.10.860.10">
    <property type="entry name" value="UVR domain"/>
    <property type="match status" value="1"/>
</dbReference>
<dbReference type="FunFam" id="3.40.50.300:FF:000025">
    <property type="entry name" value="ATP-dependent Clp protease subunit"/>
    <property type="match status" value="1"/>
</dbReference>
<dbReference type="RefSeq" id="WP_025904844.1">
    <property type="nucleotide sequence ID" value="NZ_CAJVGN010000001.1"/>
</dbReference>
<evidence type="ECO:0000256" key="3">
    <source>
        <dbReference type="ARBA" id="ARBA00022737"/>
    </source>
</evidence>
<feature type="domain" description="UVR" evidence="12">
    <location>
        <begin position="417"/>
        <end position="452"/>
    </location>
</feature>
<dbReference type="Pfam" id="PF02861">
    <property type="entry name" value="Clp_N"/>
    <property type="match status" value="1"/>
</dbReference>
<keyword evidence="4 9" id="KW-0547">Nucleotide-binding</keyword>
<dbReference type="PROSITE" id="PS00870">
    <property type="entry name" value="CLPAB_1"/>
    <property type="match status" value="1"/>
</dbReference>
<dbReference type="PANTHER" id="PTHR11638:SF18">
    <property type="entry name" value="HEAT SHOCK PROTEIN 104"/>
    <property type="match status" value="1"/>
</dbReference>
<dbReference type="SUPFAM" id="SSF81923">
    <property type="entry name" value="Double Clp-N motif"/>
    <property type="match status" value="1"/>
</dbReference>
<dbReference type="Gene3D" id="1.10.1780.10">
    <property type="entry name" value="Clp, N-terminal domain"/>
    <property type="match status" value="1"/>
</dbReference>
<evidence type="ECO:0000256" key="1">
    <source>
        <dbReference type="ARBA" id="ARBA00006548"/>
    </source>
</evidence>
<sequence>MLFGRLTERAQRVLAHAQEEAMRLNHSNIGTEHLLLGLMKEPEGIAAKVLDAFGITEEKVTKEVENLIGQGQEQVGAIHYTPRAKKVIELSMDEARKLNHTFVGTEHLLLGLIRENEGVAARVFANLDLNITKARAQVVKSLGSPEQGSKNAQTTKNQATPTLDGLARDLTVIAQDGTLDPVVGRSDEITRVIEVLSRRTKNNPVLIGEPGVGKTAIVEGLAQAIVQNEVPETLKGKRVMSLDMGTVVAGTKYRGEFEERLKKVMEEIHQAGNIVLFIDELHTLIGAGGAEGAIDASNILKPALARGELQCIGATTLDEYRKYIEKDAALERRFQPVTVDEPNTEDSIAILKGLRDRYEAHHRINISDEAIEAAVNMSDRYISDRFLPDKAIDLIDEASSKVRLRNYTTPPSLKELESELETVKKEKDAAVHSQEFENAANLRDKQTKLEKQLEDTKNEWKKAQGEKNTCVTAEDIAVVVANWTGIPITKLNETESERLLNLETILHERVIGQNDAVKSISKAVRRARAGLKDPKRPIGSFIFLGPTGVGKTELARTLADAMFGEEDAMIRVDMSEFMEKHSVSRLVGSPPGYVGHDDGGQLTENVRRKPYSVILFDEIEKAHPDVFNILLQVLDDGHLTDSKGRKVDFRNTVIIMTSNVGAQELQNAKFVGFGAKESGPDYETIRKTMMDELKQQFRPEFLNRVDDIIVFHKLEKTHLKEIVNKMAGNLTKRLSEQGIHITLSDSAQEKIADEGFDPEYGARPLTRAIQKHVEDNLSELILSGQDLVGKDVIVDYRDDEFKFDLSDHKEDKEAEETSKA</sequence>
<comment type="similarity">
    <text evidence="1">Belongs to the ClpA/ClpB family. ClpC subfamily.</text>
</comment>
<dbReference type="InterPro" id="IPR003959">
    <property type="entry name" value="ATPase_AAA_core"/>
</dbReference>
<evidence type="ECO:0000259" key="13">
    <source>
        <dbReference type="PROSITE" id="PS51903"/>
    </source>
</evidence>
<evidence type="ECO:0000256" key="7">
    <source>
        <dbReference type="ARBA" id="ARBA00023186"/>
    </source>
</evidence>
<name>A0AB37HJY8_MAMSC</name>
<feature type="region of interest" description="Disordered" evidence="11">
    <location>
        <begin position="142"/>
        <end position="161"/>
    </location>
</feature>
<dbReference type="Pfam" id="PF17871">
    <property type="entry name" value="AAA_lid_9"/>
    <property type="match status" value="1"/>
</dbReference>
<dbReference type="GO" id="GO:0034605">
    <property type="term" value="P:cellular response to heat"/>
    <property type="evidence" value="ECO:0007669"/>
    <property type="project" value="TreeGrafter"/>
</dbReference>
<dbReference type="SMART" id="SM01086">
    <property type="entry name" value="ClpB_D2-small"/>
    <property type="match status" value="1"/>
</dbReference>
<protein>
    <recommendedName>
        <fullName evidence="2">ATP-dependent Clp protease ATP-binding subunit ClpC</fullName>
    </recommendedName>
</protein>
<dbReference type="Pfam" id="PF07724">
    <property type="entry name" value="AAA_2"/>
    <property type="match status" value="1"/>
</dbReference>
<evidence type="ECO:0000256" key="10">
    <source>
        <dbReference type="SAM" id="Coils"/>
    </source>
</evidence>
<dbReference type="InterPro" id="IPR018368">
    <property type="entry name" value="ClpA/B_CS1"/>
</dbReference>
<dbReference type="GeneID" id="48594022"/>
<evidence type="ECO:0000256" key="11">
    <source>
        <dbReference type="SAM" id="MobiDB-lite"/>
    </source>
</evidence>
<dbReference type="Pfam" id="PF00004">
    <property type="entry name" value="AAA"/>
    <property type="match status" value="1"/>
</dbReference>
<evidence type="ECO:0000259" key="12">
    <source>
        <dbReference type="PROSITE" id="PS50151"/>
    </source>
</evidence>
<dbReference type="InterPro" id="IPR050130">
    <property type="entry name" value="ClpA_ClpB"/>
</dbReference>
<dbReference type="EMBL" id="CP069389">
    <property type="protein sequence ID" value="QRN91130.1"/>
    <property type="molecule type" value="Genomic_DNA"/>
</dbReference>
<dbReference type="GO" id="GO:0006508">
    <property type="term" value="P:proteolysis"/>
    <property type="evidence" value="ECO:0007669"/>
    <property type="project" value="UniProtKB-KW"/>
</dbReference>
<organism evidence="14 15">
    <name type="scientific">Mammaliicoccus sciuri</name>
    <name type="common">Staphylococcus sciuri</name>
    <dbReference type="NCBI Taxonomy" id="1296"/>
    <lineage>
        <taxon>Bacteria</taxon>
        <taxon>Bacillati</taxon>
        <taxon>Bacillota</taxon>
        <taxon>Bacilli</taxon>
        <taxon>Bacillales</taxon>
        <taxon>Staphylococcaceae</taxon>
        <taxon>Mammaliicoccus</taxon>
    </lineage>
</organism>
<dbReference type="InterPro" id="IPR001270">
    <property type="entry name" value="ClpA/B"/>
</dbReference>
<dbReference type="Gene3D" id="1.10.8.60">
    <property type="match status" value="2"/>
</dbReference>
<evidence type="ECO:0000256" key="8">
    <source>
        <dbReference type="PROSITE-ProRule" id="PRU01251"/>
    </source>
</evidence>
<dbReference type="PROSITE" id="PS51903">
    <property type="entry name" value="CLP_R"/>
    <property type="match status" value="1"/>
</dbReference>
<feature type="domain" description="Clp R" evidence="13">
    <location>
        <begin position="3"/>
        <end position="144"/>
    </location>
</feature>
<reference evidence="14" key="1">
    <citation type="submission" date="2021-02" db="EMBL/GenBank/DDBJ databases">
        <title>cfr and optrA-positive Staphylococcus spp.</title>
        <authorList>
            <person name="Chen L."/>
        </authorList>
    </citation>
    <scope>NUCLEOTIDE SEQUENCE</scope>
    <source>
        <strain evidence="14">GDQ20D70P</strain>
    </source>
</reference>
<dbReference type="PRINTS" id="PR00300">
    <property type="entry name" value="CLPPROTEASEA"/>
</dbReference>
<dbReference type="GO" id="GO:0008233">
    <property type="term" value="F:peptidase activity"/>
    <property type="evidence" value="ECO:0007669"/>
    <property type="project" value="UniProtKB-KW"/>
</dbReference>
<dbReference type="FunFam" id="3.40.50.300:FF:000010">
    <property type="entry name" value="Chaperone clpB 1, putative"/>
    <property type="match status" value="1"/>
</dbReference>
<dbReference type="InterPro" id="IPR036628">
    <property type="entry name" value="Clp_N_dom_sf"/>
</dbReference>
<dbReference type="PROSITE" id="PS50151">
    <property type="entry name" value="UVR"/>
    <property type="match status" value="1"/>
</dbReference>
<gene>
    <name evidence="14" type="ORF">JRU67_13980</name>
</gene>
<dbReference type="SUPFAM" id="SSF52540">
    <property type="entry name" value="P-loop containing nucleoside triphosphate hydrolases"/>
    <property type="match status" value="2"/>
</dbReference>
<evidence type="ECO:0000313" key="15">
    <source>
        <dbReference type="Proteomes" id="UP000640299"/>
    </source>
</evidence>
<keyword evidence="10" id="KW-0175">Coiled coil</keyword>
<evidence type="ECO:0000256" key="2">
    <source>
        <dbReference type="ARBA" id="ARBA00014762"/>
    </source>
</evidence>
<keyword evidence="7 9" id="KW-0143">Chaperone</keyword>